<evidence type="ECO:0000313" key="1">
    <source>
        <dbReference type="EMBL" id="DAF46956.1"/>
    </source>
</evidence>
<protein>
    <submittedName>
        <fullName evidence="1">Uncharacterized protein</fullName>
    </submittedName>
</protein>
<dbReference type="EMBL" id="BK032547">
    <property type="protein sequence ID" value="DAF46956.1"/>
    <property type="molecule type" value="Genomic_DNA"/>
</dbReference>
<proteinExistence type="predicted"/>
<sequence length="30" mass="3540">MLYNGKKRQIKQRGIIKPLFLLLDKKGVQL</sequence>
<organism evidence="1">
    <name type="scientific">Siphoviridae sp. ctBAZ2</name>
    <dbReference type="NCBI Taxonomy" id="2827801"/>
    <lineage>
        <taxon>Viruses</taxon>
        <taxon>Duplodnaviria</taxon>
        <taxon>Heunggongvirae</taxon>
        <taxon>Uroviricota</taxon>
        <taxon>Caudoviricetes</taxon>
    </lineage>
</organism>
<accession>A0A8S5S7D6</accession>
<name>A0A8S5S7D6_9CAUD</name>
<reference evidence="1" key="1">
    <citation type="journal article" date="2021" name="Proc. Natl. Acad. Sci. U.S.A.">
        <title>A Catalog of Tens of Thousands of Viruses from Human Metagenomes Reveals Hidden Associations with Chronic Diseases.</title>
        <authorList>
            <person name="Tisza M.J."/>
            <person name="Buck C.B."/>
        </authorList>
    </citation>
    <scope>NUCLEOTIDE SEQUENCE</scope>
    <source>
        <strain evidence="1">CtBAZ2</strain>
    </source>
</reference>